<feature type="transmembrane region" description="Helical" evidence="5">
    <location>
        <begin position="103"/>
        <end position="122"/>
    </location>
</feature>
<feature type="transmembrane region" description="Helical" evidence="5">
    <location>
        <begin position="267"/>
        <end position="286"/>
    </location>
</feature>
<dbReference type="PANTHER" id="PTHR10846:SF8">
    <property type="entry name" value="INNER MEMBRANE PROTEIN YRBG"/>
    <property type="match status" value="1"/>
</dbReference>
<dbReference type="NCBIfam" id="TIGR00367">
    <property type="entry name" value="calcium/sodium antiporter"/>
    <property type="match status" value="1"/>
</dbReference>
<dbReference type="PANTHER" id="PTHR10846">
    <property type="entry name" value="SODIUM/POTASSIUM/CALCIUM EXCHANGER"/>
    <property type="match status" value="1"/>
</dbReference>
<organism evidence="7 8">
    <name type="scientific">Tepidibacter hydrothermalis</name>
    <dbReference type="NCBI Taxonomy" id="3036126"/>
    <lineage>
        <taxon>Bacteria</taxon>
        <taxon>Bacillati</taxon>
        <taxon>Bacillota</taxon>
        <taxon>Clostridia</taxon>
        <taxon>Peptostreptococcales</taxon>
        <taxon>Peptostreptococcaceae</taxon>
        <taxon>Tepidibacter</taxon>
    </lineage>
</organism>
<proteinExistence type="predicted"/>
<evidence type="ECO:0000256" key="5">
    <source>
        <dbReference type="SAM" id="Phobius"/>
    </source>
</evidence>
<comment type="subcellular location">
    <subcellularLocation>
        <location evidence="1">Membrane</location>
        <topology evidence="1">Multi-pass membrane protein</topology>
    </subcellularLocation>
</comment>
<feature type="domain" description="Sodium/calcium exchanger membrane region" evidence="6">
    <location>
        <begin position="3"/>
        <end position="150"/>
    </location>
</feature>
<dbReference type="InterPro" id="IPR004481">
    <property type="entry name" value="K/Na/Ca-exchanger"/>
</dbReference>
<protein>
    <submittedName>
        <fullName evidence="7">Calcium/sodium antiporter</fullName>
    </submittedName>
</protein>
<evidence type="ECO:0000256" key="2">
    <source>
        <dbReference type="ARBA" id="ARBA00022692"/>
    </source>
</evidence>
<keyword evidence="8" id="KW-1185">Reference proteome</keyword>
<feature type="transmembrane region" description="Helical" evidence="5">
    <location>
        <begin position="129"/>
        <end position="149"/>
    </location>
</feature>
<feature type="transmembrane region" description="Helical" evidence="5">
    <location>
        <begin position="292"/>
        <end position="313"/>
    </location>
</feature>
<feature type="transmembrane region" description="Helical" evidence="5">
    <location>
        <begin position="35"/>
        <end position="54"/>
    </location>
</feature>
<dbReference type="InterPro" id="IPR044880">
    <property type="entry name" value="NCX_ion-bd_dom_sf"/>
</dbReference>
<keyword evidence="4 5" id="KW-0472">Membrane</keyword>
<feature type="domain" description="Sodium/calcium exchanger membrane region" evidence="6">
    <location>
        <begin position="172"/>
        <end position="312"/>
    </location>
</feature>
<keyword evidence="3 5" id="KW-1133">Transmembrane helix</keyword>
<dbReference type="InterPro" id="IPR004837">
    <property type="entry name" value="NaCa_Exmemb"/>
</dbReference>
<name>A0ABY8EAI5_9FIRM</name>
<keyword evidence="2 5" id="KW-0812">Transmembrane</keyword>
<evidence type="ECO:0000256" key="1">
    <source>
        <dbReference type="ARBA" id="ARBA00004141"/>
    </source>
</evidence>
<feature type="transmembrane region" description="Helical" evidence="5">
    <location>
        <begin position="236"/>
        <end position="255"/>
    </location>
</feature>
<dbReference type="Gene3D" id="1.20.1420.30">
    <property type="entry name" value="NCX, central ion-binding region"/>
    <property type="match status" value="1"/>
</dbReference>
<evidence type="ECO:0000313" key="8">
    <source>
        <dbReference type="Proteomes" id="UP001222800"/>
    </source>
</evidence>
<gene>
    <name evidence="7" type="ORF">P4S50_16295</name>
</gene>
<feature type="transmembrane region" description="Helical" evidence="5">
    <location>
        <begin position="169"/>
        <end position="187"/>
    </location>
</feature>
<dbReference type="Pfam" id="PF01699">
    <property type="entry name" value="Na_Ca_ex"/>
    <property type="match status" value="2"/>
</dbReference>
<accession>A0ABY8EAI5</accession>
<sequence>MNYFILIIGFVFLIKGADLFVDGSSSIAKTFKIPPILIGLTIVAFGTSAPEAAVSINAALKGSNEIALGNVVGSNLFNFLLVIGISSIINPMKVQKNTILKEFPLAILTSIVLFILCADITLQGAKVDVISKADGLILLCLFLVFLYYLIEMAIMSRDDYKDDSKKTSLGKSVFMSIIGVGGIIYGAEWVVDASSSIAIDFGMSKNLVGLTIVAVGTSLPELVTSIVAAFKNESDIAMGNVIGSNLFNILLVLGISSSIRPIPINPAIFVDMIFLLLVTIITYTFAITKRTVFRIEGVFLVCLYIGYMSYIIIRN</sequence>
<evidence type="ECO:0000256" key="4">
    <source>
        <dbReference type="ARBA" id="ARBA00023136"/>
    </source>
</evidence>
<reference evidence="7 8" key="1">
    <citation type="submission" date="2023-03" db="EMBL/GenBank/DDBJ databases">
        <title>Complete genome sequence of Tepidibacter sp. SWIR-1, isolated from a deep-sea hydrothermal vent.</title>
        <authorList>
            <person name="Li X."/>
        </authorList>
    </citation>
    <scope>NUCLEOTIDE SEQUENCE [LARGE SCALE GENOMIC DNA]</scope>
    <source>
        <strain evidence="7 8">SWIR-1</strain>
    </source>
</reference>
<evidence type="ECO:0000313" key="7">
    <source>
        <dbReference type="EMBL" id="WFD09918.1"/>
    </source>
</evidence>
<feature type="transmembrane region" description="Helical" evidence="5">
    <location>
        <begin position="207"/>
        <end position="230"/>
    </location>
</feature>
<evidence type="ECO:0000256" key="3">
    <source>
        <dbReference type="ARBA" id="ARBA00022989"/>
    </source>
</evidence>
<dbReference type="RefSeq" id="WP_277731891.1">
    <property type="nucleotide sequence ID" value="NZ_CP120733.1"/>
</dbReference>
<dbReference type="Proteomes" id="UP001222800">
    <property type="component" value="Chromosome"/>
</dbReference>
<dbReference type="EMBL" id="CP120733">
    <property type="protein sequence ID" value="WFD09918.1"/>
    <property type="molecule type" value="Genomic_DNA"/>
</dbReference>
<evidence type="ECO:0000259" key="6">
    <source>
        <dbReference type="Pfam" id="PF01699"/>
    </source>
</evidence>
<feature type="transmembrane region" description="Helical" evidence="5">
    <location>
        <begin position="66"/>
        <end position="91"/>
    </location>
</feature>